<evidence type="ECO:0000256" key="5">
    <source>
        <dbReference type="ARBA" id="ARBA00022925"/>
    </source>
</evidence>
<evidence type="ECO:0000256" key="4">
    <source>
        <dbReference type="ARBA" id="ARBA00022692"/>
    </source>
</evidence>
<reference evidence="17" key="4">
    <citation type="submission" date="2025-08" db="UniProtKB">
        <authorList>
            <consortium name="Ensembl"/>
        </authorList>
    </citation>
    <scope>IDENTIFICATION</scope>
</reference>
<protein>
    <submittedName>
        <fullName evidence="17">Opsin 7, group member d</fullName>
    </submittedName>
</protein>
<keyword evidence="11" id="KW-0675">Receptor</keyword>
<feature type="compositionally biased region" description="Polar residues" evidence="14">
    <location>
        <begin position="380"/>
        <end position="391"/>
    </location>
</feature>
<reference evidence="18" key="2">
    <citation type="journal article" date="2007" name="PLoS Biol.">
        <title>Survey sequencing and comparative analysis of the elephant shark (Callorhinchus milii) genome.</title>
        <authorList>
            <person name="Venkatesh B."/>
            <person name="Kirkness E.F."/>
            <person name="Loh Y.H."/>
            <person name="Halpern A.L."/>
            <person name="Lee A.P."/>
            <person name="Johnson J."/>
            <person name="Dandona N."/>
            <person name="Viswanathan L.D."/>
            <person name="Tay A."/>
            <person name="Venter J.C."/>
            <person name="Strausberg R.L."/>
            <person name="Brenner S."/>
        </authorList>
    </citation>
    <scope>NUCLEOTIDE SEQUENCE [LARGE SCALE GENOMIC DNA]</scope>
</reference>
<feature type="transmembrane region" description="Helical" evidence="15">
    <location>
        <begin position="271"/>
        <end position="294"/>
    </location>
</feature>
<evidence type="ECO:0000313" key="17">
    <source>
        <dbReference type="Ensembl" id="ENSCMIP00000031835.1"/>
    </source>
</evidence>
<feature type="transmembrane region" description="Helical" evidence="15">
    <location>
        <begin position="231"/>
        <end position="251"/>
    </location>
</feature>
<keyword evidence="4 15" id="KW-0812">Transmembrane</keyword>
<reference evidence="18" key="3">
    <citation type="journal article" date="2014" name="Nature">
        <title>Elephant shark genome provides unique insights into gnathostome evolution.</title>
        <authorList>
            <consortium name="International Elephant Shark Genome Sequencing Consortium"/>
            <person name="Venkatesh B."/>
            <person name="Lee A.P."/>
            <person name="Ravi V."/>
            <person name="Maurya A.K."/>
            <person name="Lian M.M."/>
            <person name="Swann J.B."/>
            <person name="Ohta Y."/>
            <person name="Flajnik M.F."/>
            <person name="Sutoh Y."/>
            <person name="Kasahara M."/>
            <person name="Hoon S."/>
            <person name="Gangu V."/>
            <person name="Roy S.W."/>
            <person name="Irimia M."/>
            <person name="Korzh V."/>
            <person name="Kondrychyn I."/>
            <person name="Lim Z.W."/>
            <person name="Tay B.H."/>
            <person name="Tohari S."/>
            <person name="Kong K.W."/>
            <person name="Ho S."/>
            <person name="Lorente-Galdos B."/>
            <person name="Quilez J."/>
            <person name="Marques-Bonet T."/>
            <person name="Raney B.J."/>
            <person name="Ingham P.W."/>
            <person name="Tay A."/>
            <person name="Hillier L.W."/>
            <person name="Minx P."/>
            <person name="Boehm T."/>
            <person name="Wilson R.K."/>
            <person name="Brenner S."/>
            <person name="Warren W.C."/>
        </authorList>
    </citation>
    <scope>NUCLEOTIDE SEQUENCE [LARGE SCALE GENOMIC DNA]</scope>
</reference>
<accession>A0A4W3JI18</accession>
<dbReference type="FunFam" id="1.20.1070.10:FF:000219">
    <property type="entry name" value="Opsin 5-like 2"/>
    <property type="match status" value="1"/>
</dbReference>
<keyword evidence="18" id="KW-1185">Reference proteome</keyword>
<dbReference type="GO" id="GO:0004930">
    <property type="term" value="F:G protein-coupled receptor activity"/>
    <property type="evidence" value="ECO:0007669"/>
    <property type="project" value="UniProtKB-KW"/>
</dbReference>
<dbReference type="Pfam" id="PF00001">
    <property type="entry name" value="7tm_1"/>
    <property type="match status" value="1"/>
</dbReference>
<keyword evidence="2" id="KW-0600">Photoreceptor protein</keyword>
<dbReference type="GO" id="GO:0007602">
    <property type="term" value="P:phototransduction"/>
    <property type="evidence" value="ECO:0007669"/>
    <property type="project" value="UniProtKB-KW"/>
</dbReference>
<organism evidence="17 18">
    <name type="scientific">Callorhinchus milii</name>
    <name type="common">Ghost shark</name>
    <dbReference type="NCBI Taxonomy" id="7868"/>
    <lineage>
        <taxon>Eukaryota</taxon>
        <taxon>Metazoa</taxon>
        <taxon>Chordata</taxon>
        <taxon>Craniata</taxon>
        <taxon>Vertebrata</taxon>
        <taxon>Chondrichthyes</taxon>
        <taxon>Holocephali</taxon>
        <taxon>Chimaeriformes</taxon>
        <taxon>Callorhinchidae</taxon>
        <taxon>Callorhinchus</taxon>
    </lineage>
</organism>
<dbReference type="InterPro" id="IPR000276">
    <property type="entry name" value="GPCR_Rhodpsn"/>
</dbReference>
<dbReference type="PROSITE" id="PS00238">
    <property type="entry name" value="OPSIN"/>
    <property type="match status" value="1"/>
</dbReference>
<evidence type="ECO:0000256" key="13">
    <source>
        <dbReference type="ARBA" id="ARBA00023224"/>
    </source>
</evidence>
<keyword evidence="13" id="KW-0807">Transducer</keyword>
<dbReference type="OMA" id="ECLYRDT"/>
<dbReference type="Gene3D" id="1.20.1070.10">
    <property type="entry name" value="Rhodopsin 7-helix transmembrane proteins"/>
    <property type="match status" value="1"/>
</dbReference>
<keyword evidence="10" id="KW-1015">Disulfide bond</keyword>
<dbReference type="Proteomes" id="UP000314986">
    <property type="component" value="Unassembled WGS sequence"/>
</dbReference>
<evidence type="ECO:0000256" key="15">
    <source>
        <dbReference type="SAM" id="Phobius"/>
    </source>
</evidence>
<evidence type="ECO:0000256" key="11">
    <source>
        <dbReference type="ARBA" id="ARBA00023170"/>
    </source>
</evidence>
<name>A0A4W3JI18_CALMI</name>
<dbReference type="Ensembl" id="ENSCMIT00000032321.1">
    <property type="protein sequence ID" value="ENSCMIP00000031835.1"/>
    <property type="gene ID" value="ENSCMIG00000013625.1"/>
</dbReference>
<dbReference type="CDD" id="cd15074">
    <property type="entry name" value="7tmA_Opsin5_neuropsin"/>
    <property type="match status" value="1"/>
</dbReference>
<gene>
    <name evidence="17" type="primary">LOC103172856</name>
</gene>
<evidence type="ECO:0000256" key="2">
    <source>
        <dbReference type="ARBA" id="ARBA00022543"/>
    </source>
</evidence>
<evidence type="ECO:0000256" key="3">
    <source>
        <dbReference type="ARBA" id="ARBA00022606"/>
    </source>
</evidence>
<dbReference type="InterPro" id="IPR027430">
    <property type="entry name" value="Retinal_BS"/>
</dbReference>
<dbReference type="PANTHER" id="PTHR24240">
    <property type="entry name" value="OPSIN"/>
    <property type="match status" value="1"/>
</dbReference>
<feature type="transmembrane region" description="Helical" evidence="15">
    <location>
        <begin position="134"/>
        <end position="154"/>
    </location>
</feature>
<feature type="region of interest" description="Disordered" evidence="14">
    <location>
        <begin position="380"/>
        <end position="399"/>
    </location>
</feature>
<evidence type="ECO:0000256" key="9">
    <source>
        <dbReference type="ARBA" id="ARBA00023136"/>
    </source>
</evidence>
<sequence>SRLRDVSKHFTEYIFYTNFINLNNFFFAGILSLVGNSVLLFVAYRKRQILKPAEYFVANLAVSDISMTVTLLPLAISSNFSHRWLFGQQACMYYGFCSMLFGICSLTNLTVLSTVCCMKVCFPAYGNRFTPEHARLLIGCVWGYASIFAISPLAEWGQYGPEPYGTACCIKWAAADTESKAVSYIIALFVFCYIFPSVIIIASYALILLTVKGSRRAVQQHMSAQTNTSNIHSLIVKMSVAVCIGFLIAWTPYAFIAMWAVFGSTESVPPLAFALAAAFAKSSTLYNPLIYLLFKPNFRKLLSKDIAKLYKLCREPCRCCDISPASARNRSSLTSSKVPNGLEDGHSTYKTCTDTFECFSNYPRCQQKALGSAEFTSKGSAVTSSNNSGRHGSTKKNTRVLLTESPRYQTESTEVTINALPTSITRDRI</sequence>
<feature type="transmembrane region" description="Helical" evidence="15">
    <location>
        <begin position="92"/>
        <end position="122"/>
    </location>
</feature>
<feature type="transmembrane region" description="Helical" evidence="15">
    <location>
        <begin position="181"/>
        <end position="211"/>
    </location>
</feature>
<reference evidence="18" key="1">
    <citation type="journal article" date="2006" name="Science">
        <title>Ancient noncoding elements conserved in the human genome.</title>
        <authorList>
            <person name="Venkatesh B."/>
            <person name="Kirkness E.F."/>
            <person name="Loh Y.H."/>
            <person name="Halpern A.L."/>
            <person name="Lee A.P."/>
            <person name="Johnson J."/>
            <person name="Dandona N."/>
            <person name="Viswanathan L.D."/>
            <person name="Tay A."/>
            <person name="Venter J.C."/>
            <person name="Strausberg R.L."/>
            <person name="Brenner S."/>
        </authorList>
    </citation>
    <scope>NUCLEOTIDE SEQUENCE [LARGE SCALE GENOMIC DNA]</scope>
</reference>
<evidence type="ECO:0000256" key="6">
    <source>
        <dbReference type="ARBA" id="ARBA00022989"/>
    </source>
</evidence>
<dbReference type="InterPro" id="IPR017452">
    <property type="entry name" value="GPCR_Rhodpsn_7TM"/>
</dbReference>
<evidence type="ECO:0000256" key="10">
    <source>
        <dbReference type="ARBA" id="ARBA00023157"/>
    </source>
</evidence>
<evidence type="ECO:0000313" key="18">
    <source>
        <dbReference type="Proteomes" id="UP000314986"/>
    </source>
</evidence>
<evidence type="ECO:0000256" key="1">
    <source>
        <dbReference type="ARBA" id="ARBA00004141"/>
    </source>
</evidence>
<keyword evidence="9 15" id="KW-0472">Membrane</keyword>
<keyword evidence="7" id="KW-0157">Chromophore</keyword>
<evidence type="ECO:0000259" key="16">
    <source>
        <dbReference type="PROSITE" id="PS50262"/>
    </source>
</evidence>
<dbReference type="InterPro" id="IPR002962">
    <property type="entry name" value="Peropsin"/>
</dbReference>
<feature type="domain" description="G-protein coupled receptors family 1 profile" evidence="16">
    <location>
        <begin position="35"/>
        <end position="291"/>
    </location>
</feature>
<comment type="subcellular location">
    <subcellularLocation>
        <location evidence="1">Membrane</location>
        <topology evidence="1">Multi-pass membrane protein</topology>
    </subcellularLocation>
</comment>
<dbReference type="SUPFAM" id="SSF81321">
    <property type="entry name" value="Family A G protein-coupled receptor-like"/>
    <property type="match status" value="1"/>
</dbReference>
<dbReference type="AlphaFoldDB" id="A0A4W3JI18"/>
<dbReference type="PRINTS" id="PR00237">
    <property type="entry name" value="GPCRRHODOPSN"/>
</dbReference>
<keyword evidence="5" id="KW-0681">Retinal protein</keyword>
<dbReference type="PRINTS" id="PR01244">
    <property type="entry name" value="PEROPSIN"/>
</dbReference>
<dbReference type="GO" id="GO:0016020">
    <property type="term" value="C:membrane"/>
    <property type="evidence" value="ECO:0007669"/>
    <property type="project" value="UniProtKB-SubCell"/>
</dbReference>
<proteinExistence type="predicted"/>
<evidence type="ECO:0000256" key="7">
    <source>
        <dbReference type="ARBA" id="ARBA00022991"/>
    </source>
</evidence>
<feature type="transmembrane region" description="Helical" evidence="15">
    <location>
        <begin position="56"/>
        <end position="80"/>
    </location>
</feature>
<dbReference type="GeneTree" id="ENSGT01120000271854"/>
<feature type="transmembrane region" description="Helical" evidence="15">
    <location>
        <begin position="25"/>
        <end position="44"/>
    </location>
</feature>
<keyword evidence="3" id="KW-0716">Sensory transduction</keyword>
<dbReference type="GO" id="GO:0007601">
    <property type="term" value="P:visual perception"/>
    <property type="evidence" value="ECO:0007669"/>
    <property type="project" value="InterPro"/>
</dbReference>
<evidence type="ECO:0000256" key="14">
    <source>
        <dbReference type="SAM" id="MobiDB-lite"/>
    </source>
</evidence>
<keyword evidence="12" id="KW-0325">Glycoprotein</keyword>
<evidence type="ECO:0000256" key="8">
    <source>
        <dbReference type="ARBA" id="ARBA00023040"/>
    </source>
</evidence>
<dbReference type="InParanoid" id="A0A4W3JI18"/>
<keyword evidence="8" id="KW-0297">G-protein coupled receptor</keyword>
<keyword evidence="6 15" id="KW-1133">Transmembrane helix</keyword>
<dbReference type="PROSITE" id="PS50262">
    <property type="entry name" value="G_PROTEIN_RECEP_F1_2"/>
    <property type="match status" value="1"/>
</dbReference>
<dbReference type="InterPro" id="IPR050125">
    <property type="entry name" value="GPCR_opsins"/>
</dbReference>
<dbReference type="GO" id="GO:0009881">
    <property type="term" value="F:photoreceptor activity"/>
    <property type="evidence" value="ECO:0007669"/>
    <property type="project" value="UniProtKB-KW"/>
</dbReference>
<evidence type="ECO:0000256" key="12">
    <source>
        <dbReference type="ARBA" id="ARBA00023180"/>
    </source>
</evidence>
<reference evidence="17" key="5">
    <citation type="submission" date="2025-09" db="UniProtKB">
        <authorList>
            <consortium name="Ensembl"/>
        </authorList>
    </citation>
    <scope>IDENTIFICATION</scope>
</reference>